<reference evidence="3 4" key="1">
    <citation type="journal article" date="2017" name="Int. J. Syst. Evol. Microbiol.">
        <title>Mucilaginibacterpsychrotolerans sp. nov., isolated from peatlands.</title>
        <authorList>
            <person name="Deng Y."/>
            <person name="Shen L."/>
            <person name="Xu B."/>
            <person name="Liu Y."/>
            <person name="Gu Z."/>
            <person name="Liu H."/>
            <person name="Zhou Y."/>
        </authorList>
    </citation>
    <scope>NUCLEOTIDE SEQUENCE [LARGE SCALE GENOMIC DNA]</scope>
    <source>
        <strain evidence="3 4">NH7-4</strain>
    </source>
</reference>
<dbReference type="PROSITE" id="PS51352">
    <property type="entry name" value="THIOREDOXIN_2"/>
    <property type="match status" value="1"/>
</dbReference>
<feature type="chain" id="PRO_5021285074" evidence="1">
    <location>
        <begin position="29"/>
        <end position="390"/>
    </location>
</feature>
<organism evidence="3 4">
    <name type="scientific">Mucilaginibacter psychrotolerans</name>
    <dbReference type="NCBI Taxonomy" id="1524096"/>
    <lineage>
        <taxon>Bacteria</taxon>
        <taxon>Pseudomonadati</taxon>
        <taxon>Bacteroidota</taxon>
        <taxon>Sphingobacteriia</taxon>
        <taxon>Sphingobacteriales</taxon>
        <taxon>Sphingobacteriaceae</taxon>
        <taxon>Mucilaginibacter</taxon>
    </lineage>
</organism>
<dbReference type="InterPro" id="IPR000866">
    <property type="entry name" value="AhpC/TSA"/>
</dbReference>
<evidence type="ECO:0000313" key="4">
    <source>
        <dbReference type="Proteomes" id="UP000297540"/>
    </source>
</evidence>
<dbReference type="GO" id="GO:0016209">
    <property type="term" value="F:antioxidant activity"/>
    <property type="evidence" value="ECO:0007669"/>
    <property type="project" value="InterPro"/>
</dbReference>
<dbReference type="Proteomes" id="UP000297540">
    <property type="component" value="Unassembled WGS sequence"/>
</dbReference>
<dbReference type="Gene3D" id="3.40.30.10">
    <property type="entry name" value="Glutaredoxin"/>
    <property type="match status" value="1"/>
</dbReference>
<dbReference type="InterPro" id="IPR036249">
    <property type="entry name" value="Thioredoxin-like_sf"/>
</dbReference>
<dbReference type="SUPFAM" id="SSF52833">
    <property type="entry name" value="Thioredoxin-like"/>
    <property type="match status" value="1"/>
</dbReference>
<keyword evidence="4" id="KW-1185">Reference proteome</keyword>
<gene>
    <name evidence="3" type="ORF">E2R66_13755</name>
</gene>
<feature type="signal peptide" evidence="1">
    <location>
        <begin position="1"/>
        <end position="28"/>
    </location>
</feature>
<dbReference type="EMBL" id="SOZE01000012">
    <property type="protein sequence ID" value="TFF37142.1"/>
    <property type="molecule type" value="Genomic_DNA"/>
</dbReference>
<dbReference type="PANTHER" id="PTHR42852">
    <property type="entry name" value="THIOL:DISULFIDE INTERCHANGE PROTEIN DSBE"/>
    <property type="match status" value="1"/>
</dbReference>
<dbReference type="CDD" id="cd02966">
    <property type="entry name" value="TlpA_like_family"/>
    <property type="match status" value="1"/>
</dbReference>
<accession>A0A4Y8SE19</accession>
<dbReference type="GO" id="GO:0016491">
    <property type="term" value="F:oxidoreductase activity"/>
    <property type="evidence" value="ECO:0007669"/>
    <property type="project" value="InterPro"/>
</dbReference>
<evidence type="ECO:0000313" key="3">
    <source>
        <dbReference type="EMBL" id="TFF37142.1"/>
    </source>
</evidence>
<dbReference type="InterPro" id="IPR050553">
    <property type="entry name" value="Thioredoxin_ResA/DsbE_sf"/>
</dbReference>
<dbReference type="AlphaFoldDB" id="A0A4Y8SE19"/>
<dbReference type="InterPro" id="IPR013766">
    <property type="entry name" value="Thioredoxin_domain"/>
</dbReference>
<dbReference type="Pfam" id="PF00578">
    <property type="entry name" value="AhpC-TSA"/>
    <property type="match status" value="1"/>
</dbReference>
<name>A0A4Y8SE19_9SPHI</name>
<dbReference type="PANTHER" id="PTHR42852:SF13">
    <property type="entry name" value="PROTEIN DIPZ"/>
    <property type="match status" value="1"/>
</dbReference>
<comment type="caution">
    <text evidence="3">The sequence shown here is derived from an EMBL/GenBank/DDBJ whole genome shotgun (WGS) entry which is preliminary data.</text>
</comment>
<proteinExistence type="predicted"/>
<keyword evidence="1" id="KW-0732">Signal</keyword>
<evidence type="ECO:0000256" key="1">
    <source>
        <dbReference type="SAM" id="SignalP"/>
    </source>
</evidence>
<evidence type="ECO:0000259" key="2">
    <source>
        <dbReference type="PROSITE" id="PS51352"/>
    </source>
</evidence>
<feature type="domain" description="Thioredoxin" evidence="2">
    <location>
        <begin position="249"/>
        <end position="388"/>
    </location>
</feature>
<protein>
    <submittedName>
        <fullName evidence="3">TlpA family protein disulfide reductase</fullName>
    </submittedName>
</protein>
<sequence>MAMTCFVKRILQSALCLTVFLYSTTVDAQISRIENLLNKIESYNNFSYQSIIKRKDMSADTTVAHNKELFLKAPHDKLYGYLYSIETDYKTEKFHKIDLYTGDGLNILSPQDSTFSREKRPSSEYSRSLMGGLKFLRDRFNKRPFKIAMLKDTIINAVTNSHLIANVYDTLDNNDHLYSNRHYYINKQTGLPSLITIKGRYKYNGLVNDYYDETQYFDYKLNRADITNASFVIPKGFKPPANKITPDLLAVGTTAPDWTLYDANGKKLSLSELKGKVVMLDFYFIGCSGCMASIKPLNVIYEKYQNKGLIIASLTERDSRKAVLDFERRYKIKYTSYINADQVVKSYYVTGFPTFYFIDKEGKVGNVFVGYDDDFAGKVTSIINDLLSKK</sequence>